<evidence type="ECO:0000313" key="7">
    <source>
        <dbReference type="EMBL" id="SOY27529.1"/>
    </source>
</evidence>
<dbReference type="RefSeq" id="WP_103237722.1">
    <property type="nucleotide sequence ID" value="NZ_JANJZD010000016.1"/>
</dbReference>
<keyword evidence="4" id="KW-0663">Pyridoxal phosphate</keyword>
<dbReference type="GO" id="GO:0016779">
    <property type="term" value="F:nucleotidyltransferase activity"/>
    <property type="evidence" value="ECO:0007669"/>
    <property type="project" value="UniProtKB-ARBA"/>
</dbReference>
<evidence type="ECO:0000313" key="8">
    <source>
        <dbReference type="Proteomes" id="UP000236311"/>
    </source>
</evidence>
<evidence type="ECO:0000259" key="6">
    <source>
        <dbReference type="Pfam" id="PF12804"/>
    </source>
</evidence>
<evidence type="ECO:0000259" key="5">
    <source>
        <dbReference type="Pfam" id="PF00155"/>
    </source>
</evidence>
<feature type="domain" description="Aminotransferase class I/classII large" evidence="5">
    <location>
        <begin position="336"/>
        <end position="632"/>
    </location>
</feature>
<dbReference type="SUPFAM" id="SSF53448">
    <property type="entry name" value="Nucleotide-diphospho-sugar transferases"/>
    <property type="match status" value="1"/>
</dbReference>
<evidence type="ECO:0000256" key="3">
    <source>
        <dbReference type="ARBA" id="ARBA00022679"/>
    </source>
</evidence>
<dbReference type="Pfam" id="PF00155">
    <property type="entry name" value="Aminotran_1_2"/>
    <property type="match status" value="1"/>
</dbReference>
<proteinExistence type="predicted"/>
<dbReference type="Gene3D" id="3.90.1150.10">
    <property type="entry name" value="Aspartate Aminotransferase, domain 1"/>
    <property type="match status" value="1"/>
</dbReference>
<protein>
    <submittedName>
        <fullName evidence="7">Histidinol-phosphate aminotransferase</fullName>
        <ecNumber evidence="7">2.6.1.9</ecNumber>
    </submittedName>
</protein>
<dbReference type="InterPro" id="IPR029044">
    <property type="entry name" value="Nucleotide-diphossugar_trans"/>
</dbReference>
<dbReference type="InterPro" id="IPR015421">
    <property type="entry name" value="PyrdxlP-dep_Trfase_major"/>
</dbReference>
<dbReference type="Pfam" id="PF12804">
    <property type="entry name" value="NTP_transf_3"/>
    <property type="match status" value="1"/>
</dbReference>
<reference evidence="7 8" key="1">
    <citation type="submission" date="2018-01" db="EMBL/GenBank/DDBJ databases">
        <authorList>
            <person name="Gaut B.S."/>
            <person name="Morton B.R."/>
            <person name="Clegg M.T."/>
            <person name="Duvall M.R."/>
        </authorList>
    </citation>
    <scope>NUCLEOTIDE SEQUENCE [LARGE SCALE GENOMIC DNA]</scope>
    <source>
        <strain evidence="7">GP69</strain>
    </source>
</reference>
<dbReference type="Gene3D" id="3.40.640.10">
    <property type="entry name" value="Type I PLP-dependent aspartate aminotransferase-like (Major domain)"/>
    <property type="match status" value="1"/>
</dbReference>
<accession>A0A2K4ZAR7</accession>
<evidence type="ECO:0000256" key="1">
    <source>
        <dbReference type="ARBA" id="ARBA00001933"/>
    </source>
</evidence>
<dbReference type="AlphaFoldDB" id="A0A2K4ZAR7"/>
<dbReference type="PANTHER" id="PTHR42885">
    <property type="entry name" value="HISTIDINOL-PHOSPHATE AMINOTRANSFERASE-RELATED"/>
    <property type="match status" value="1"/>
</dbReference>
<dbReference type="InterPro" id="IPR025877">
    <property type="entry name" value="MobA-like_NTP_Trfase"/>
</dbReference>
<evidence type="ECO:0000256" key="2">
    <source>
        <dbReference type="ARBA" id="ARBA00022576"/>
    </source>
</evidence>
<dbReference type="CDD" id="cd02523">
    <property type="entry name" value="PC_cytidylyltransferase"/>
    <property type="match status" value="1"/>
</dbReference>
<dbReference type="InterPro" id="IPR015424">
    <property type="entry name" value="PyrdxlP-dep_Trfase"/>
</dbReference>
<dbReference type="EMBL" id="OFSM01000001">
    <property type="protein sequence ID" value="SOY27529.1"/>
    <property type="molecule type" value="Genomic_DNA"/>
</dbReference>
<feature type="domain" description="MobA-like NTP transferase" evidence="6">
    <location>
        <begin position="68"/>
        <end position="154"/>
    </location>
</feature>
<keyword evidence="3 7" id="KW-0808">Transferase</keyword>
<keyword evidence="2 7" id="KW-0032">Aminotransferase</keyword>
<dbReference type="PANTHER" id="PTHR42885:SF2">
    <property type="entry name" value="HISTIDINOL-PHOSPHATE AMINOTRANSFERASE"/>
    <property type="match status" value="1"/>
</dbReference>
<dbReference type="InterPro" id="IPR015422">
    <property type="entry name" value="PyrdxlP-dep_Trfase_small"/>
</dbReference>
<dbReference type="SUPFAM" id="SSF53383">
    <property type="entry name" value="PLP-dependent transferases"/>
    <property type="match status" value="1"/>
</dbReference>
<dbReference type="InterPro" id="IPR004839">
    <property type="entry name" value="Aminotransferase_I/II_large"/>
</dbReference>
<organism evidence="7 8">
    <name type="scientific">Acetatifactor muris</name>
    <dbReference type="NCBI Taxonomy" id="879566"/>
    <lineage>
        <taxon>Bacteria</taxon>
        <taxon>Bacillati</taxon>
        <taxon>Bacillota</taxon>
        <taxon>Clostridia</taxon>
        <taxon>Lachnospirales</taxon>
        <taxon>Lachnospiraceae</taxon>
        <taxon>Acetatifactor</taxon>
    </lineage>
</organism>
<dbReference type="EC" id="2.6.1.9" evidence="7"/>
<dbReference type="CDD" id="cd00609">
    <property type="entry name" value="AAT_like"/>
    <property type="match status" value="1"/>
</dbReference>
<gene>
    <name evidence="7" type="primary">hisC_1</name>
    <name evidence="7" type="ORF">AMURIS_00233</name>
</gene>
<dbReference type="Gene3D" id="3.90.550.10">
    <property type="entry name" value="Spore Coat Polysaccharide Biosynthesis Protein SpsA, Chain A"/>
    <property type="match status" value="1"/>
</dbReference>
<sequence>MRIEEFNILYAIHKLGISFSKELIAEKTGYGLSEIDGVIEVLKNKNWLDEDITDSGYAALDEYKVDNAIIMAAGFGLRSLPLSRYVPKGLYVVKGEVLIERQIRQLLEAGIKEIVVVVGYLKEQFKYLQDKYGVIIVENDDYYRYNNISSLYASKDYLKNSFICCSDNYFNVNIFEEYVYDSYYSCKYTKEYAEEYCVTKMEGDYIAEIHKGGSNAWYTIGEAYFSKSFSSIFLKYLESEYENSETKKMLWDDFHIRHIEELPLLLVKYDNTIVQEFDTVEDVAAFDPDFRKYQDRILESNANTAAKLPTIFVKYDDVERYNSAVTDQHSGRLHLNENTFGPSPKCMDVLKEIRVQDLYEYDMASKDFLVEEISKVFSIPEDDIYIHNGSAELIKSVFSITLERGDSILVSNPGWSYYASLAREKFCNVYYYDVLKDDYAYYMDVEDILKKAKQHQPKIIVITSPHNPTGCKIDGNVLEMIIKENPDSLVLLDEAYWGFSEENIDVRRLVETYTNIIISRTFSKYYGLANMRVGYGFCNSKVKHIFGLDLPLFRESTLSRRMAVAAMHEEIYYEDVTHKLNEIKTWFMDELNQLSGVRVFQSCSNFVAVKIENADMQKIREILKENGILIRLFEDKEEVIARITISEMEIMKRTVDIFKENL</sequence>
<name>A0A2K4ZAR7_9FIRM</name>
<evidence type="ECO:0000256" key="4">
    <source>
        <dbReference type="ARBA" id="ARBA00022898"/>
    </source>
</evidence>
<dbReference type="OrthoDB" id="9803871at2"/>
<dbReference type="GO" id="GO:0030170">
    <property type="term" value="F:pyridoxal phosphate binding"/>
    <property type="evidence" value="ECO:0007669"/>
    <property type="project" value="InterPro"/>
</dbReference>
<dbReference type="GO" id="GO:0004400">
    <property type="term" value="F:histidinol-phosphate transaminase activity"/>
    <property type="evidence" value="ECO:0007669"/>
    <property type="project" value="UniProtKB-EC"/>
</dbReference>
<keyword evidence="8" id="KW-1185">Reference proteome</keyword>
<dbReference type="Proteomes" id="UP000236311">
    <property type="component" value="Unassembled WGS sequence"/>
</dbReference>
<comment type="cofactor">
    <cofactor evidence="1">
        <name>pyridoxal 5'-phosphate</name>
        <dbReference type="ChEBI" id="CHEBI:597326"/>
    </cofactor>
</comment>